<proteinExistence type="predicted"/>
<feature type="coiled-coil region" evidence="1">
    <location>
        <begin position="604"/>
        <end position="631"/>
    </location>
</feature>
<feature type="region of interest" description="Disordered" evidence="2">
    <location>
        <begin position="81"/>
        <end position="103"/>
    </location>
</feature>
<dbReference type="STRING" id="1442368.A0A0D2GSA7"/>
<dbReference type="Gene3D" id="1.20.1280.50">
    <property type="match status" value="1"/>
</dbReference>
<dbReference type="Proteomes" id="UP000053029">
    <property type="component" value="Unassembled WGS sequence"/>
</dbReference>
<evidence type="ECO:0000259" key="3">
    <source>
        <dbReference type="PROSITE" id="PS50181"/>
    </source>
</evidence>
<dbReference type="GeneID" id="25303935"/>
<dbReference type="PANTHER" id="PTHR13252">
    <property type="entry name" value="F-BOX ONLY PROTEIN 28"/>
    <property type="match status" value="1"/>
</dbReference>
<keyword evidence="1" id="KW-0175">Coiled coil</keyword>
<dbReference type="SUPFAM" id="SSF50978">
    <property type="entry name" value="WD40 repeat-like"/>
    <property type="match status" value="1"/>
</dbReference>
<organism evidence="4 5">
    <name type="scientific">Fonsecaea pedrosoi CBS 271.37</name>
    <dbReference type="NCBI Taxonomy" id="1442368"/>
    <lineage>
        <taxon>Eukaryota</taxon>
        <taxon>Fungi</taxon>
        <taxon>Dikarya</taxon>
        <taxon>Ascomycota</taxon>
        <taxon>Pezizomycotina</taxon>
        <taxon>Eurotiomycetes</taxon>
        <taxon>Chaetothyriomycetidae</taxon>
        <taxon>Chaetothyriales</taxon>
        <taxon>Herpotrichiellaceae</taxon>
        <taxon>Fonsecaea</taxon>
    </lineage>
</organism>
<dbReference type="InterPro" id="IPR001810">
    <property type="entry name" value="F-box_dom"/>
</dbReference>
<feature type="region of interest" description="Disordered" evidence="2">
    <location>
        <begin position="320"/>
        <end position="346"/>
    </location>
</feature>
<accession>A0A0D2GSA7</accession>
<dbReference type="PANTHER" id="PTHR13252:SF9">
    <property type="entry name" value="F-BOX ONLY PROTEIN 28"/>
    <property type="match status" value="1"/>
</dbReference>
<dbReference type="AlphaFoldDB" id="A0A0D2GSA7"/>
<gene>
    <name evidence="4" type="ORF">Z517_04445</name>
</gene>
<evidence type="ECO:0000313" key="4">
    <source>
        <dbReference type="EMBL" id="KIW81420.1"/>
    </source>
</evidence>
<feature type="domain" description="F-box" evidence="3">
    <location>
        <begin position="6"/>
        <end position="52"/>
    </location>
</feature>
<dbReference type="SUPFAM" id="SSF81383">
    <property type="entry name" value="F-box domain"/>
    <property type="match status" value="1"/>
</dbReference>
<sequence>MHAQNAAALDKLPEEILIEILDYLEPQELISIQLTCSTLSKLARANPLWRHKCFEKSPSASMRATNSILNTLTNALQGLTLSERPRQSRVSPSNGHVPERLGESARARAVNQWDLSGKGERVDWYSEYKARYAPLSVDWLAHDPTRHLEIRGVAPLAATDQMVGYLEDGSVCIWDLGRCASGRRKFRELGRSKPSILFADANQPSETLVVDCVSTFPSQQKAFVAVGNVLNEIDLNTLSVVSHARYPFQITALSQSAYPELPMTVGTQWSVHIVDPRIPVIPTSPSSHERADEVPCTPGRSTAILPDMSGDSSMLPAIFGTSPSPLSTSSTGPSTHSSGSPSWRPSHRLQNPQWMGYARVEPGPLSILHHAENEILLCGRFPSILSYDRRFFPRLQYVIHSSASLSSLASIPYPPAGASPNVTGDATLIACGEYKGRGSLELYSLPHVKPGQRQSNPDISTSSSPSEDDELDITRNRNLTSSDGLFSYKNRQDAAKSKLLSVASQGTKIVFSDSEGGLKWVERDGHSLVRRWNINGFQMGSGSPNHAIAASASVHGDAVARKIIPLDDDSAPFSSESERGRRGDADLLVWTGEKIGVVTSDAQFMDHEEMVREIEGDVEELREKEERERKQEEYSKIMRHALERQADERRWMSQFRLKRRDYF</sequence>
<dbReference type="SMART" id="SM00256">
    <property type="entry name" value="FBOX"/>
    <property type="match status" value="1"/>
</dbReference>
<keyword evidence="5" id="KW-1185">Reference proteome</keyword>
<dbReference type="InterPro" id="IPR036047">
    <property type="entry name" value="F-box-like_dom_sf"/>
</dbReference>
<feature type="compositionally biased region" description="Low complexity" evidence="2">
    <location>
        <begin position="320"/>
        <end position="342"/>
    </location>
</feature>
<dbReference type="PROSITE" id="PS50181">
    <property type="entry name" value="FBOX"/>
    <property type="match status" value="1"/>
</dbReference>
<dbReference type="Pfam" id="PF12937">
    <property type="entry name" value="F-box-like"/>
    <property type="match status" value="1"/>
</dbReference>
<evidence type="ECO:0000256" key="1">
    <source>
        <dbReference type="SAM" id="Coils"/>
    </source>
</evidence>
<dbReference type="InterPro" id="IPR039719">
    <property type="entry name" value="FBXO28"/>
</dbReference>
<dbReference type="OrthoDB" id="539158at2759"/>
<dbReference type="RefSeq" id="XP_013285228.1">
    <property type="nucleotide sequence ID" value="XM_013429774.1"/>
</dbReference>
<dbReference type="HOGENOM" id="CLU_030037_0_0_1"/>
<evidence type="ECO:0000256" key="2">
    <source>
        <dbReference type="SAM" id="MobiDB-lite"/>
    </source>
</evidence>
<protein>
    <recommendedName>
        <fullName evidence="3">F-box domain-containing protein</fullName>
    </recommendedName>
</protein>
<feature type="compositionally biased region" description="Low complexity" evidence="2">
    <location>
        <begin position="455"/>
        <end position="465"/>
    </location>
</feature>
<reference evidence="4 5" key="1">
    <citation type="submission" date="2015-01" db="EMBL/GenBank/DDBJ databases">
        <title>The Genome Sequence of Fonsecaea pedrosoi CBS 271.37.</title>
        <authorList>
            <consortium name="The Broad Institute Genomics Platform"/>
            <person name="Cuomo C."/>
            <person name="de Hoog S."/>
            <person name="Gorbushina A."/>
            <person name="Stielow B."/>
            <person name="Teixiera M."/>
            <person name="Abouelleil A."/>
            <person name="Chapman S.B."/>
            <person name="Priest M."/>
            <person name="Young S.K."/>
            <person name="Wortman J."/>
            <person name="Nusbaum C."/>
            <person name="Birren B."/>
        </authorList>
    </citation>
    <scope>NUCLEOTIDE SEQUENCE [LARGE SCALE GENOMIC DNA]</scope>
    <source>
        <strain evidence="4 5">CBS 271.37</strain>
    </source>
</reference>
<name>A0A0D2GSA7_9EURO</name>
<evidence type="ECO:0000313" key="5">
    <source>
        <dbReference type="Proteomes" id="UP000053029"/>
    </source>
</evidence>
<dbReference type="InterPro" id="IPR036322">
    <property type="entry name" value="WD40_repeat_dom_sf"/>
</dbReference>
<dbReference type="EMBL" id="KN846971">
    <property type="protein sequence ID" value="KIW81420.1"/>
    <property type="molecule type" value="Genomic_DNA"/>
</dbReference>
<feature type="region of interest" description="Disordered" evidence="2">
    <location>
        <begin position="447"/>
        <end position="471"/>
    </location>
</feature>
<dbReference type="GO" id="GO:0000209">
    <property type="term" value="P:protein polyubiquitination"/>
    <property type="evidence" value="ECO:0007669"/>
    <property type="project" value="TreeGrafter"/>
</dbReference>
<dbReference type="VEuPathDB" id="FungiDB:Z517_04445"/>